<feature type="transmembrane region" description="Helical" evidence="5">
    <location>
        <begin position="154"/>
        <end position="177"/>
    </location>
</feature>
<evidence type="ECO:0000256" key="2">
    <source>
        <dbReference type="ARBA" id="ARBA00022692"/>
    </source>
</evidence>
<evidence type="ECO:0000256" key="6">
    <source>
        <dbReference type="RuleBase" id="RU000471"/>
    </source>
</evidence>
<keyword evidence="4 5" id="KW-0472">Membrane</keyword>
<dbReference type="GO" id="GO:0048038">
    <property type="term" value="F:quinone binding"/>
    <property type="evidence" value="ECO:0007669"/>
    <property type="project" value="UniProtKB-KW"/>
</dbReference>
<protein>
    <recommendedName>
        <fullName evidence="5">NADH-quinone oxidoreductase subunit H</fullName>
        <ecNumber evidence="5">7.1.1.-</ecNumber>
    </recommendedName>
    <alternativeName>
        <fullName evidence="5">NADH dehydrogenase I subunit H</fullName>
    </alternativeName>
    <alternativeName>
        <fullName evidence="5">NDH-1 subunit H</fullName>
    </alternativeName>
</protein>
<evidence type="ECO:0000256" key="3">
    <source>
        <dbReference type="ARBA" id="ARBA00022989"/>
    </source>
</evidence>
<organism evidence="7 8">
    <name type="scientific">Streptosporangium album</name>
    <dbReference type="NCBI Taxonomy" id="47479"/>
    <lineage>
        <taxon>Bacteria</taxon>
        <taxon>Bacillati</taxon>
        <taxon>Actinomycetota</taxon>
        <taxon>Actinomycetes</taxon>
        <taxon>Streptosporangiales</taxon>
        <taxon>Streptosporangiaceae</taxon>
        <taxon>Streptosporangium</taxon>
    </lineage>
</organism>
<dbReference type="HAMAP" id="MF_01350">
    <property type="entry name" value="NDH1_NuoH"/>
    <property type="match status" value="1"/>
</dbReference>
<evidence type="ECO:0000256" key="5">
    <source>
        <dbReference type="HAMAP-Rule" id="MF_01350"/>
    </source>
</evidence>
<feature type="transmembrane region" description="Helical" evidence="5">
    <location>
        <begin position="298"/>
        <end position="320"/>
    </location>
</feature>
<comment type="function">
    <text evidence="5">NDH-1 shuttles electrons from NADH, via FMN and iron-sulfur (Fe-S) centers, to quinones in the respiratory chain. The immediate electron acceptor for the enzyme in this species is believed to be ubiquinone. Couples the redox reaction to proton translocation (for every two electrons transferred, four hydrogen ions are translocated across the cytoplasmic membrane), and thus conserves the redox energy in a proton gradient. This subunit may bind ubiquinone.</text>
</comment>
<keyword evidence="8" id="KW-1185">Reference proteome</keyword>
<dbReference type="NCBIfam" id="NF004741">
    <property type="entry name" value="PRK06076.1-2"/>
    <property type="match status" value="1"/>
</dbReference>
<feature type="transmembrane region" description="Helical" evidence="5">
    <location>
        <begin position="113"/>
        <end position="133"/>
    </location>
</feature>
<dbReference type="AlphaFoldDB" id="A0A7W7W9N2"/>
<feature type="transmembrane region" description="Helical" evidence="5">
    <location>
        <begin position="80"/>
        <end position="101"/>
    </location>
</feature>
<feature type="transmembrane region" description="Helical" evidence="5">
    <location>
        <begin position="266"/>
        <end position="286"/>
    </location>
</feature>
<comment type="caution">
    <text evidence="7">The sequence shown here is derived from an EMBL/GenBank/DDBJ whole genome shotgun (WGS) entry which is preliminary data.</text>
</comment>
<keyword evidence="5" id="KW-0874">Quinone</keyword>
<name>A0A7W7W9N2_9ACTN</name>
<dbReference type="GO" id="GO:0009060">
    <property type="term" value="P:aerobic respiration"/>
    <property type="evidence" value="ECO:0007669"/>
    <property type="project" value="TreeGrafter"/>
</dbReference>
<keyword evidence="5" id="KW-1003">Cell membrane</keyword>
<dbReference type="GO" id="GO:0016655">
    <property type="term" value="F:oxidoreductase activity, acting on NAD(P)H, quinone or similar compound as acceptor"/>
    <property type="evidence" value="ECO:0007669"/>
    <property type="project" value="UniProtKB-UniRule"/>
</dbReference>
<dbReference type="GO" id="GO:0005886">
    <property type="term" value="C:plasma membrane"/>
    <property type="evidence" value="ECO:0007669"/>
    <property type="project" value="UniProtKB-SubCell"/>
</dbReference>
<evidence type="ECO:0000256" key="1">
    <source>
        <dbReference type="ARBA" id="ARBA00004141"/>
    </source>
</evidence>
<dbReference type="Pfam" id="PF00146">
    <property type="entry name" value="NADHdh"/>
    <property type="match status" value="1"/>
</dbReference>
<accession>A0A7W7W9N2</accession>
<dbReference type="InterPro" id="IPR001694">
    <property type="entry name" value="NADH_UbQ_OxRdtase_su1/FPO"/>
</dbReference>
<dbReference type="EMBL" id="JACHJU010000001">
    <property type="protein sequence ID" value="MBB4939091.1"/>
    <property type="molecule type" value="Genomic_DNA"/>
</dbReference>
<keyword evidence="5" id="KW-1278">Translocase</keyword>
<dbReference type="PANTHER" id="PTHR11432:SF3">
    <property type="entry name" value="NADH-UBIQUINONE OXIDOREDUCTASE CHAIN 1"/>
    <property type="match status" value="1"/>
</dbReference>
<gene>
    <name evidence="5" type="primary">nuoH</name>
    <name evidence="7" type="ORF">FHR32_003396</name>
</gene>
<comment type="similarity">
    <text evidence="5 6">Belongs to the complex I subunit 1 family.</text>
</comment>
<proteinExistence type="inferred from homology"/>
<keyword evidence="5" id="KW-0830">Ubiquinone</keyword>
<feature type="transmembrane region" description="Helical" evidence="5">
    <location>
        <begin position="231"/>
        <end position="254"/>
    </location>
</feature>
<comment type="subcellular location">
    <subcellularLocation>
        <location evidence="5 6">Cell membrane</location>
        <topology evidence="5 6">Multi-pass membrane protein</topology>
    </subcellularLocation>
    <subcellularLocation>
        <location evidence="1">Membrane</location>
        <topology evidence="1">Multi-pass membrane protein</topology>
    </subcellularLocation>
</comment>
<sequence length="321" mass="34240">MEDVMAGVLDVAVRLVAIVVVFLVLPLVAGQAEHKVMAHMQARLGPMYAGGFHGWAQLIADGVKFVQKEDVIPAAADRRVFALAPGVALIPYLVVMAVIPIGPGLVGADLDAGLFFVLAVLGIGVLGSIMAGWSSGNKYSVLGGIRSAAQLMSYELPLVLAASSVAMAAGTLSLPGIVEAWQWWWLPWQAIGGVIFFMAGLAELRRPPFDMPIADSEIIMGPLTEYTGIRFALFMLAEYAGIIVISALTSVLFLGGWHGPLLPGPLWMLVKVSALVFVVIWVRVSFPRLREDQLQKLAWVVLVPLALVQLALTGVVKVLVG</sequence>
<keyword evidence="2 5" id="KW-0812">Transmembrane</keyword>
<evidence type="ECO:0000256" key="4">
    <source>
        <dbReference type="ARBA" id="ARBA00023136"/>
    </source>
</evidence>
<feature type="transmembrane region" description="Helical" evidence="5">
    <location>
        <begin position="12"/>
        <end position="30"/>
    </location>
</feature>
<evidence type="ECO:0000313" key="8">
    <source>
        <dbReference type="Proteomes" id="UP000534286"/>
    </source>
</evidence>
<dbReference type="GO" id="GO:0003954">
    <property type="term" value="F:NADH dehydrogenase activity"/>
    <property type="evidence" value="ECO:0007669"/>
    <property type="project" value="TreeGrafter"/>
</dbReference>
<evidence type="ECO:0000313" key="7">
    <source>
        <dbReference type="EMBL" id="MBB4939091.1"/>
    </source>
</evidence>
<dbReference type="PANTHER" id="PTHR11432">
    <property type="entry name" value="NADH DEHYDROGENASE SUBUNIT 1"/>
    <property type="match status" value="1"/>
</dbReference>
<comment type="catalytic activity">
    <reaction evidence="5">
        <text>a quinone + NADH + 5 H(+)(in) = a quinol + NAD(+) + 4 H(+)(out)</text>
        <dbReference type="Rhea" id="RHEA:57888"/>
        <dbReference type="ChEBI" id="CHEBI:15378"/>
        <dbReference type="ChEBI" id="CHEBI:24646"/>
        <dbReference type="ChEBI" id="CHEBI:57540"/>
        <dbReference type="ChEBI" id="CHEBI:57945"/>
        <dbReference type="ChEBI" id="CHEBI:132124"/>
    </reaction>
</comment>
<feature type="transmembrane region" description="Helical" evidence="5">
    <location>
        <begin position="183"/>
        <end position="202"/>
    </location>
</feature>
<comment type="subunit">
    <text evidence="5">NDH-1 is composed of 14 different subunits. Subunits NuoA, H, J, K, L, M, N constitute the membrane sector of the complex.</text>
</comment>
<keyword evidence="3 5" id="KW-1133">Transmembrane helix</keyword>
<dbReference type="EC" id="7.1.1.-" evidence="5"/>
<dbReference type="Proteomes" id="UP000534286">
    <property type="component" value="Unassembled WGS sequence"/>
</dbReference>
<reference evidence="7 8" key="1">
    <citation type="submission" date="2020-08" db="EMBL/GenBank/DDBJ databases">
        <title>Sequencing the genomes of 1000 actinobacteria strains.</title>
        <authorList>
            <person name="Klenk H.-P."/>
        </authorList>
    </citation>
    <scope>NUCLEOTIDE SEQUENCE [LARGE SCALE GENOMIC DNA]</scope>
    <source>
        <strain evidence="7 8">DSM 43023</strain>
    </source>
</reference>
<keyword evidence="5 6" id="KW-0520">NAD</keyword>